<dbReference type="STRING" id="147828.A0A4S2LTX8"/>
<organism evidence="6 7">
    <name type="scientific">Opisthorchis felineus</name>
    <dbReference type="NCBI Taxonomy" id="147828"/>
    <lineage>
        <taxon>Eukaryota</taxon>
        <taxon>Metazoa</taxon>
        <taxon>Spiralia</taxon>
        <taxon>Lophotrochozoa</taxon>
        <taxon>Platyhelminthes</taxon>
        <taxon>Trematoda</taxon>
        <taxon>Digenea</taxon>
        <taxon>Opisthorchiida</taxon>
        <taxon>Opisthorchiata</taxon>
        <taxon>Opisthorchiidae</taxon>
        <taxon>Opisthorchis</taxon>
    </lineage>
</organism>
<dbReference type="GO" id="GO:0032934">
    <property type="term" value="F:sterol binding"/>
    <property type="evidence" value="ECO:0007669"/>
    <property type="project" value="InterPro"/>
</dbReference>
<evidence type="ECO:0000313" key="6">
    <source>
        <dbReference type="EMBL" id="TGZ67275.1"/>
    </source>
</evidence>
<sequence>MRVFSMLVYWFILWVPHIMDAINYDDCGSQGATVLSVKVSPYIGLVLTVNKGATYIIEIAFTASTDIWSGSVLLETSVDGSTAPLKLRDTTLCNHVTPPCPIRADRTYTFRYSDTVNWNIPTGKVTLRWQLTNPYQWPFLCVQFLTEIKSRYL</sequence>
<evidence type="ECO:0000313" key="7">
    <source>
        <dbReference type="Proteomes" id="UP000308267"/>
    </source>
</evidence>
<protein>
    <recommendedName>
        <fullName evidence="5">MD-2-related lipid-recognition domain-containing protein</fullName>
    </recommendedName>
</protein>
<dbReference type="AlphaFoldDB" id="A0A4S2LTX8"/>
<dbReference type="FunFam" id="2.60.40.770:FF:000001">
    <property type="entry name" value="NPC intracellular cholesterol transporter 2"/>
    <property type="match status" value="1"/>
</dbReference>
<dbReference type="EMBL" id="SJOL01006422">
    <property type="protein sequence ID" value="TGZ67275.1"/>
    <property type="molecule type" value="Genomic_DNA"/>
</dbReference>
<comment type="caution">
    <text evidence="6">The sequence shown here is derived from an EMBL/GenBank/DDBJ whole genome shotgun (WGS) entry which is preliminary data.</text>
</comment>
<evidence type="ECO:0000259" key="5">
    <source>
        <dbReference type="SMART" id="SM00737"/>
    </source>
</evidence>
<evidence type="ECO:0000256" key="1">
    <source>
        <dbReference type="ARBA" id="ARBA00004613"/>
    </source>
</evidence>
<evidence type="ECO:0000256" key="3">
    <source>
        <dbReference type="ARBA" id="ARBA00022525"/>
    </source>
</evidence>
<accession>A0A4S2LTX8</accession>
<dbReference type="OrthoDB" id="4937502at2759"/>
<evidence type="ECO:0000256" key="2">
    <source>
        <dbReference type="ARBA" id="ARBA00006370"/>
    </source>
</evidence>
<dbReference type="InterPro" id="IPR003172">
    <property type="entry name" value="ML_dom"/>
</dbReference>
<feature type="chain" id="PRO_5020944999" description="MD-2-related lipid-recognition domain-containing protein" evidence="4">
    <location>
        <begin position="22"/>
        <end position="153"/>
    </location>
</feature>
<dbReference type="Gene3D" id="2.60.40.770">
    <property type="match status" value="1"/>
</dbReference>
<comment type="similarity">
    <text evidence="2">Belongs to the NPC2 family.</text>
</comment>
<dbReference type="SUPFAM" id="SSF81296">
    <property type="entry name" value="E set domains"/>
    <property type="match status" value="1"/>
</dbReference>
<evidence type="ECO:0000256" key="4">
    <source>
        <dbReference type="SAM" id="SignalP"/>
    </source>
</evidence>
<keyword evidence="7" id="KW-1185">Reference proteome</keyword>
<dbReference type="PANTHER" id="PTHR11306">
    <property type="entry name" value="NIEMANN PICK TYPE C2 PROTEIN NPC2-RELATED"/>
    <property type="match status" value="1"/>
</dbReference>
<comment type="subcellular location">
    <subcellularLocation>
        <location evidence="1">Secreted</location>
    </subcellularLocation>
</comment>
<dbReference type="Proteomes" id="UP000308267">
    <property type="component" value="Unassembled WGS sequence"/>
</dbReference>
<dbReference type="SMART" id="SM00737">
    <property type="entry name" value="ML"/>
    <property type="match status" value="1"/>
</dbReference>
<dbReference type="PANTHER" id="PTHR11306:SF68">
    <property type="entry name" value="NPC INTRACELLULAR CHOLESTEROL TRANSPORTER 2"/>
    <property type="match status" value="1"/>
</dbReference>
<keyword evidence="4" id="KW-0732">Signal</keyword>
<dbReference type="GO" id="GO:0015918">
    <property type="term" value="P:sterol transport"/>
    <property type="evidence" value="ECO:0007669"/>
    <property type="project" value="InterPro"/>
</dbReference>
<dbReference type="Pfam" id="PF02221">
    <property type="entry name" value="E1_DerP2_DerF2"/>
    <property type="match status" value="1"/>
</dbReference>
<gene>
    <name evidence="6" type="ORF">CRM22_004879</name>
</gene>
<dbReference type="InterPro" id="IPR014756">
    <property type="entry name" value="Ig_E-set"/>
</dbReference>
<reference evidence="6 7" key="1">
    <citation type="journal article" date="2019" name="BMC Genomics">
        <title>New insights from Opisthorchis felineus genome: update on genomics of the epidemiologically important liver flukes.</title>
        <authorList>
            <person name="Ershov N.I."/>
            <person name="Mordvinov V.A."/>
            <person name="Prokhortchouk E.B."/>
            <person name="Pakharukova M.Y."/>
            <person name="Gunbin K.V."/>
            <person name="Ustyantsev K."/>
            <person name="Genaev M.A."/>
            <person name="Blinov A.G."/>
            <person name="Mazur A."/>
            <person name="Boulygina E."/>
            <person name="Tsygankova S."/>
            <person name="Khrameeva E."/>
            <person name="Chekanov N."/>
            <person name="Fan G."/>
            <person name="Xiao A."/>
            <person name="Zhang H."/>
            <person name="Xu X."/>
            <person name="Yang H."/>
            <person name="Solovyev V."/>
            <person name="Lee S.M."/>
            <person name="Liu X."/>
            <person name="Afonnikov D.A."/>
            <person name="Skryabin K.G."/>
        </authorList>
    </citation>
    <scope>NUCLEOTIDE SEQUENCE [LARGE SCALE GENOMIC DNA]</scope>
    <source>
        <strain evidence="6">AK-0245</strain>
        <tissue evidence="6">Whole organism</tissue>
    </source>
</reference>
<keyword evidence="3" id="KW-0964">Secreted</keyword>
<dbReference type="GO" id="GO:0005576">
    <property type="term" value="C:extracellular region"/>
    <property type="evidence" value="ECO:0007669"/>
    <property type="project" value="UniProtKB-SubCell"/>
</dbReference>
<name>A0A4S2LTX8_OPIFE</name>
<dbReference type="InterPro" id="IPR039670">
    <property type="entry name" value="NPC2-like"/>
</dbReference>
<feature type="domain" description="MD-2-related lipid-recognition" evidence="5">
    <location>
        <begin position="24"/>
        <end position="146"/>
    </location>
</feature>
<proteinExistence type="inferred from homology"/>
<feature type="signal peptide" evidence="4">
    <location>
        <begin position="1"/>
        <end position="21"/>
    </location>
</feature>